<dbReference type="EMBL" id="CP002987">
    <property type="protein sequence ID" value="AFA49352.1"/>
    <property type="molecule type" value="Genomic_DNA"/>
</dbReference>
<evidence type="ECO:0000313" key="2">
    <source>
        <dbReference type="Proteomes" id="UP000007177"/>
    </source>
</evidence>
<name>H6LEQ9_ACEWD</name>
<dbReference type="Proteomes" id="UP000007177">
    <property type="component" value="Chromosome"/>
</dbReference>
<gene>
    <name evidence="1" type="ordered locus">Awo_c25960</name>
</gene>
<dbReference type="AlphaFoldDB" id="H6LEQ9"/>
<reference evidence="2" key="1">
    <citation type="submission" date="2011-07" db="EMBL/GenBank/DDBJ databases">
        <title>Complete genome sequence of Acetobacterium woodii.</title>
        <authorList>
            <person name="Poehlein A."/>
            <person name="Schmidt S."/>
            <person name="Kaster A.-K."/>
            <person name="Goenrich M."/>
            <person name="Vollmers J."/>
            <person name="Thuermer A."/>
            <person name="Gottschalk G."/>
            <person name="Thauer R.K."/>
            <person name="Daniel R."/>
            <person name="Mueller V."/>
        </authorList>
    </citation>
    <scope>NUCLEOTIDE SEQUENCE [LARGE SCALE GENOMIC DNA]</scope>
    <source>
        <strain evidence="2">ATCC 29683 / DSM 1030 / JCM 2381 / KCTC 1655 / WB1</strain>
    </source>
</reference>
<dbReference type="RefSeq" id="WP_014356952.1">
    <property type="nucleotide sequence ID" value="NC_016894.1"/>
</dbReference>
<dbReference type="KEGG" id="awo:Awo_c25960"/>
<sequence length="235" mass="28953">MNYLKKRKEYRKHFIENELINLEKESVVEDFLEFMKKTFNQDKDYYRIEFKEHNNDEENFVDYIYRVHLGFSKDLNNEYKKIRFKSEEKVKKIENQIIRVIKKISILGEKKSYEGKKLEFILDFNLGLLKKAEEKNNEEEWKNEAWSRSSWLEKITNWFMVELFDDMEFSAPEQDELYDWKHEINFQYASNLTSKKMFELKNNDKAEYLKELEQYIKANEITQEVINITRDNFFL</sequence>
<dbReference type="HOGENOM" id="CLU_1178185_0_0_9"/>
<proteinExistence type="predicted"/>
<keyword evidence="2" id="KW-1185">Reference proteome</keyword>
<protein>
    <submittedName>
        <fullName evidence="1">Uncharacterized protein</fullName>
    </submittedName>
</protein>
<evidence type="ECO:0000313" key="1">
    <source>
        <dbReference type="EMBL" id="AFA49352.1"/>
    </source>
</evidence>
<accession>H6LEQ9</accession>
<reference evidence="1 2" key="2">
    <citation type="journal article" date="2012" name="PLoS ONE">
        <title>An ancient pathway combining carbon dioxide fixation with the generation and utilization of a sodium ion gradient for ATP synthesis.</title>
        <authorList>
            <person name="Poehlein A."/>
            <person name="Schmidt S."/>
            <person name="Kaster A.K."/>
            <person name="Goenrich M."/>
            <person name="Vollmers J."/>
            <person name="Thurmer A."/>
            <person name="Bertsch J."/>
            <person name="Schuchmann K."/>
            <person name="Voigt B."/>
            <person name="Hecker M."/>
            <person name="Daniel R."/>
            <person name="Thauer R.K."/>
            <person name="Gottschalk G."/>
            <person name="Muller V."/>
        </authorList>
    </citation>
    <scope>NUCLEOTIDE SEQUENCE [LARGE SCALE GENOMIC DNA]</scope>
    <source>
        <strain evidence="2">ATCC 29683 / DSM 1030 / JCM 2381 / KCTC 1655 / WB1</strain>
    </source>
</reference>
<organism evidence="1 2">
    <name type="scientific">Acetobacterium woodii (strain ATCC 29683 / DSM 1030 / JCM 2381 / KCTC 1655 / WB1)</name>
    <dbReference type="NCBI Taxonomy" id="931626"/>
    <lineage>
        <taxon>Bacteria</taxon>
        <taxon>Bacillati</taxon>
        <taxon>Bacillota</taxon>
        <taxon>Clostridia</taxon>
        <taxon>Eubacteriales</taxon>
        <taxon>Eubacteriaceae</taxon>
        <taxon>Acetobacterium</taxon>
    </lineage>
</organism>